<dbReference type="Pfam" id="PF03719">
    <property type="entry name" value="Ribosomal_S5_C"/>
    <property type="match status" value="1"/>
</dbReference>
<dbReference type="PROSITE" id="PS00585">
    <property type="entry name" value="RIBOSOMAL_S5"/>
    <property type="match status" value="1"/>
</dbReference>
<dbReference type="InterPro" id="IPR000851">
    <property type="entry name" value="Ribosomal_uS5"/>
</dbReference>
<dbReference type="GO" id="GO:0006412">
    <property type="term" value="P:translation"/>
    <property type="evidence" value="ECO:0007669"/>
    <property type="project" value="UniProtKB-UniRule"/>
</dbReference>
<feature type="region of interest" description="Disordered" evidence="11">
    <location>
        <begin position="1"/>
        <end position="26"/>
    </location>
</feature>
<dbReference type="GO" id="GO:0009507">
    <property type="term" value="C:chloroplast"/>
    <property type="evidence" value="ECO:0007669"/>
    <property type="project" value="UniProtKB-SubCell"/>
</dbReference>
<dbReference type="AlphaFoldDB" id="A0A516ZAH8"/>
<gene>
    <name evidence="9 13" type="primary">rps5</name>
</gene>
<keyword evidence="6 9" id="KW-0687">Ribonucleoprotein</keyword>
<dbReference type="Gene3D" id="3.30.230.10">
    <property type="match status" value="1"/>
</dbReference>
<evidence type="ECO:0000256" key="1">
    <source>
        <dbReference type="ARBA" id="ARBA00002524"/>
    </source>
</evidence>
<keyword evidence="5 9" id="KW-0689">Ribosomal protein</keyword>
<evidence type="ECO:0000256" key="3">
    <source>
        <dbReference type="ARBA" id="ARBA00022730"/>
    </source>
</evidence>
<dbReference type="InterPro" id="IPR005712">
    <property type="entry name" value="Ribosomal_uS5_bac-type"/>
</dbReference>
<dbReference type="InterPro" id="IPR013810">
    <property type="entry name" value="Ribosomal_uS5_N"/>
</dbReference>
<evidence type="ECO:0000256" key="8">
    <source>
        <dbReference type="ARBA" id="ARBA00035156"/>
    </source>
</evidence>
<keyword evidence="13" id="KW-0934">Plastid</keyword>
<geneLocation type="chloroplast" evidence="13"/>
<dbReference type="InterPro" id="IPR005324">
    <property type="entry name" value="Ribosomal_uS5_C"/>
</dbReference>
<evidence type="ECO:0000256" key="9">
    <source>
        <dbReference type="HAMAP-Rule" id="MF_01307"/>
    </source>
</evidence>
<evidence type="ECO:0000256" key="2">
    <source>
        <dbReference type="ARBA" id="ARBA00008945"/>
    </source>
</evidence>
<name>A0A516ZAH8_9STRA</name>
<dbReference type="PROSITE" id="PS50881">
    <property type="entry name" value="S5_DSRBD"/>
    <property type="match status" value="1"/>
</dbReference>
<dbReference type="GO" id="GO:0015935">
    <property type="term" value="C:small ribosomal subunit"/>
    <property type="evidence" value="ECO:0007669"/>
    <property type="project" value="InterPro"/>
</dbReference>
<dbReference type="FunFam" id="3.30.230.10:FF:000002">
    <property type="entry name" value="30S ribosomal protein S5"/>
    <property type="match status" value="1"/>
</dbReference>
<dbReference type="EMBL" id="MK518353">
    <property type="protein sequence ID" value="QDR24717.1"/>
    <property type="molecule type" value="Genomic_DNA"/>
</dbReference>
<comment type="similarity">
    <text evidence="2 9 10">Belongs to the universal ribosomal protein uS5 family.</text>
</comment>
<dbReference type="GO" id="GO:0019843">
    <property type="term" value="F:rRNA binding"/>
    <property type="evidence" value="ECO:0007669"/>
    <property type="project" value="UniProtKB-UniRule"/>
</dbReference>
<proteinExistence type="inferred from homology"/>
<comment type="subunit">
    <text evidence="7 9">Part of the 30S ribosomal subunit. Contacts protein S4.</text>
</comment>
<comment type="function">
    <text evidence="1 9">With S4 and S12 plays an important role in translational accuracy.</text>
</comment>
<dbReference type="SUPFAM" id="SSF54211">
    <property type="entry name" value="Ribosomal protein S5 domain 2-like"/>
    <property type="match status" value="1"/>
</dbReference>
<dbReference type="Gene3D" id="3.30.160.20">
    <property type="match status" value="1"/>
</dbReference>
<comment type="subcellular location">
    <subcellularLocation>
        <location evidence="9">Plastid</location>
        <location evidence="9">Chloroplast</location>
    </subcellularLocation>
</comment>
<dbReference type="InterPro" id="IPR018192">
    <property type="entry name" value="Ribosomal_uS5_N_CS"/>
</dbReference>
<dbReference type="HAMAP" id="MF_01307_B">
    <property type="entry name" value="Ribosomal_uS5_B"/>
    <property type="match status" value="1"/>
</dbReference>
<dbReference type="Pfam" id="PF00333">
    <property type="entry name" value="Ribosomal_S5"/>
    <property type="match status" value="1"/>
</dbReference>
<keyword evidence="4 9" id="KW-0694">RNA-binding</keyword>
<dbReference type="InterPro" id="IPR014721">
    <property type="entry name" value="Ribsml_uS5_D2-typ_fold_subgr"/>
</dbReference>
<dbReference type="RefSeq" id="YP_009684631.1">
    <property type="nucleotide sequence ID" value="NC_044408.1"/>
</dbReference>
<reference evidence="13" key="1">
    <citation type="journal article" date="2019" name="J. Phycol.">
        <title>Dictyochophyceae plastid genomes reveal unusual variability of their organization.</title>
        <authorList>
            <person name="Han K.Y."/>
            <person name="Maciszewski K."/>
            <person name="Graf L."/>
            <person name="Yang J.H."/>
            <person name="Andersen R.A."/>
            <person name="Karnkowska A."/>
            <person name="Yoon H.S."/>
        </authorList>
    </citation>
    <scope>NUCLEOTIDE SEQUENCE</scope>
</reference>
<evidence type="ECO:0000256" key="7">
    <source>
        <dbReference type="ARBA" id="ARBA00025844"/>
    </source>
</evidence>
<keyword evidence="3 9" id="KW-0699">rRNA-binding</keyword>
<dbReference type="PANTHER" id="PTHR48277:SF1">
    <property type="entry name" value="MITOCHONDRIAL RIBOSOMAL PROTEIN S5"/>
    <property type="match status" value="1"/>
</dbReference>
<comment type="domain">
    <text evidence="9">The N-terminal domain interacts with the head of the 30S subunit; the C-terminal domain interacts with the body and contacts protein S4. The interaction surface between S4 and S5 is involved in control of translational fidelity.</text>
</comment>
<accession>A0A516ZAH8</accession>
<sequence>MVNSQENKEKTKRKSRTKAQSSNRERWNERVIQISRVTKVCKGGKKLSFRAVVVVGNEIGQVGVGVGKADDVINAITKGITDARRKVITVPITKTNSIPHLTIGNFGACQALIKPAREGTGVIAGSSIRTVLELAGIKNILAKQIGPNNILNSARATICALESLKTPAMVANERSLPLEKFYS</sequence>
<feature type="domain" description="S5 DRBM" evidence="12">
    <location>
        <begin position="27"/>
        <end position="90"/>
    </location>
</feature>
<evidence type="ECO:0000256" key="4">
    <source>
        <dbReference type="ARBA" id="ARBA00022884"/>
    </source>
</evidence>
<dbReference type="InterPro" id="IPR020568">
    <property type="entry name" value="Ribosomal_Su5_D2-typ_SF"/>
</dbReference>
<dbReference type="PANTHER" id="PTHR48277">
    <property type="entry name" value="MITOCHONDRIAL RIBOSOMAL PROTEIN S5"/>
    <property type="match status" value="1"/>
</dbReference>
<dbReference type="GeneID" id="41657634"/>
<organism evidence="13">
    <name type="scientific">Pseudopedinella elastica</name>
    <dbReference type="NCBI Taxonomy" id="35684"/>
    <lineage>
        <taxon>Eukaryota</taxon>
        <taxon>Sar</taxon>
        <taxon>Stramenopiles</taxon>
        <taxon>Ochrophyta</taxon>
        <taxon>Dictyochophyceae</taxon>
        <taxon>Pedinellales</taxon>
        <taxon>Pseudopedinella</taxon>
    </lineage>
</organism>
<evidence type="ECO:0000256" key="5">
    <source>
        <dbReference type="ARBA" id="ARBA00022980"/>
    </source>
</evidence>
<protein>
    <recommendedName>
        <fullName evidence="8 9">Small ribosomal subunit protein uS5c</fullName>
    </recommendedName>
</protein>
<keyword evidence="13" id="KW-0150">Chloroplast</keyword>
<dbReference type="GO" id="GO:0003735">
    <property type="term" value="F:structural constituent of ribosome"/>
    <property type="evidence" value="ECO:0007669"/>
    <property type="project" value="UniProtKB-UniRule"/>
</dbReference>
<evidence type="ECO:0000256" key="11">
    <source>
        <dbReference type="SAM" id="MobiDB-lite"/>
    </source>
</evidence>
<dbReference type="NCBIfam" id="TIGR01021">
    <property type="entry name" value="rpsE_bact"/>
    <property type="match status" value="1"/>
</dbReference>
<evidence type="ECO:0000256" key="10">
    <source>
        <dbReference type="RuleBase" id="RU003823"/>
    </source>
</evidence>
<dbReference type="SUPFAM" id="SSF54768">
    <property type="entry name" value="dsRNA-binding domain-like"/>
    <property type="match status" value="1"/>
</dbReference>
<evidence type="ECO:0000256" key="6">
    <source>
        <dbReference type="ARBA" id="ARBA00023274"/>
    </source>
</evidence>
<evidence type="ECO:0000259" key="12">
    <source>
        <dbReference type="PROSITE" id="PS50881"/>
    </source>
</evidence>
<evidence type="ECO:0000313" key="13">
    <source>
        <dbReference type="EMBL" id="QDR24717.1"/>
    </source>
</evidence>